<dbReference type="InterPro" id="IPR051169">
    <property type="entry name" value="NADH-Q_oxidoreductase"/>
</dbReference>
<name>A0A829QJG7_9MYCO</name>
<proteinExistence type="inferred from homology"/>
<protein>
    <submittedName>
        <fullName evidence="8">FAD binding domain protein</fullName>
    </submittedName>
</protein>
<evidence type="ECO:0000256" key="1">
    <source>
        <dbReference type="ARBA" id="ARBA00001974"/>
    </source>
</evidence>
<comment type="similarity">
    <text evidence="2">Belongs to the NADH dehydrogenase family.</text>
</comment>
<keyword evidence="3" id="KW-0285">Flavoprotein</keyword>
<reference evidence="8 9" key="1">
    <citation type="submission" date="2013-12" db="EMBL/GenBank/DDBJ databases">
        <authorList>
            <person name="Zelazny A."/>
            <person name="Olivier K."/>
            <person name="Holland S."/>
            <person name="Lenaerts A."/>
            <person name="Ordway D."/>
            <person name="DeGroote M.A."/>
            <person name="Parker T."/>
            <person name="Sizemore C."/>
            <person name="Tallon L.J."/>
            <person name="Sadzewicz L.K."/>
            <person name="Sengamalay N."/>
            <person name="Fraser C.M."/>
            <person name="Hine E."/>
            <person name="Shefchek K.A."/>
            <person name="Das S.P."/>
            <person name="Tettelin H."/>
        </authorList>
    </citation>
    <scope>NUCLEOTIDE SEQUENCE [LARGE SCALE GENOMIC DNA]</scope>
    <source>
        <strain evidence="8 9">1948</strain>
    </source>
</reference>
<dbReference type="InterPro" id="IPR036188">
    <property type="entry name" value="FAD/NAD-bd_sf"/>
</dbReference>
<dbReference type="Proteomes" id="UP000021210">
    <property type="component" value="Unassembled WGS sequence"/>
</dbReference>
<evidence type="ECO:0000313" key="9">
    <source>
        <dbReference type="Proteomes" id="UP000021210"/>
    </source>
</evidence>
<evidence type="ECO:0000256" key="3">
    <source>
        <dbReference type="ARBA" id="ARBA00022630"/>
    </source>
</evidence>
<accession>A0A829QJG7</accession>
<evidence type="ECO:0000313" key="8">
    <source>
        <dbReference type="EMBL" id="EUA62918.1"/>
    </source>
</evidence>
<sequence length="204" mass="22032">MTDQHPHVVVLGGGYAGTMAANRLQQHTNIDITLVNPREEFVHRLRLHQFAAGTGIATAEYAPMLGKRVRLVVDSAVRIDAPARMIRLESGDVLDYDYLIYAIGSTDSTAAGVPGLSEFAYPLSEFESAQRLRVALETSGPDVQITVVGAGLTGIEMASELADLGGTSGWCAADNWRPRLGRPHAGPSRSGSPDAGWTYWRTRR</sequence>
<dbReference type="PANTHER" id="PTHR42913:SF3">
    <property type="entry name" value="64 KDA MITOCHONDRIAL NADH DEHYDROGENASE (EUROFUNG)"/>
    <property type="match status" value="1"/>
</dbReference>
<dbReference type="SUPFAM" id="SSF51905">
    <property type="entry name" value="FAD/NAD(P)-binding domain"/>
    <property type="match status" value="1"/>
</dbReference>
<dbReference type="Pfam" id="PF07992">
    <property type="entry name" value="Pyr_redox_2"/>
    <property type="match status" value="1"/>
</dbReference>
<gene>
    <name evidence="8" type="ORF">I542_3073</name>
</gene>
<dbReference type="PRINTS" id="PR00368">
    <property type="entry name" value="FADPNR"/>
</dbReference>
<dbReference type="GO" id="GO:0003955">
    <property type="term" value="F:NAD(P)H dehydrogenase (quinone) activity"/>
    <property type="evidence" value="ECO:0007669"/>
    <property type="project" value="TreeGrafter"/>
</dbReference>
<dbReference type="EMBL" id="JAOH01000002">
    <property type="protein sequence ID" value="EUA62918.1"/>
    <property type="molecule type" value="Genomic_DNA"/>
</dbReference>
<evidence type="ECO:0000256" key="2">
    <source>
        <dbReference type="ARBA" id="ARBA00005272"/>
    </source>
</evidence>
<dbReference type="PANTHER" id="PTHR42913">
    <property type="entry name" value="APOPTOSIS-INDUCING FACTOR 1"/>
    <property type="match status" value="1"/>
</dbReference>
<evidence type="ECO:0000256" key="6">
    <source>
        <dbReference type="SAM" id="MobiDB-lite"/>
    </source>
</evidence>
<comment type="caution">
    <text evidence="8">The sequence shown here is derived from an EMBL/GenBank/DDBJ whole genome shotgun (WGS) entry which is preliminary data.</text>
</comment>
<evidence type="ECO:0000259" key="7">
    <source>
        <dbReference type="Pfam" id="PF07992"/>
    </source>
</evidence>
<keyword evidence="5" id="KW-0560">Oxidoreductase</keyword>
<comment type="cofactor">
    <cofactor evidence="1">
        <name>FAD</name>
        <dbReference type="ChEBI" id="CHEBI:57692"/>
    </cofactor>
</comment>
<dbReference type="AlphaFoldDB" id="A0A829QJG7"/>
<dbReference type="GO" id="GO:0019646">
    <property type="term" value="P:aerobic electron transport chain"/>
    <property type="evidence" value="ECO:0007669"/>
    <property type="project" value="TreeGrafter"/>
</dbReference>
<evidence type="ECO:0000256" key="5">
    <source>
        <dbReference type="ARBA" id="ARBA00023002"/>
    </source>
</evidence>
<dbReference type="Gene3D" id="3.50.50.100">
    <property type="match status" value="1"/>
</dbReference>
<organism evidence="8 9">
    <name type="scientific">Mycobacteroides abscessus 1948</name>
    <dbReference type="NCBI Taxonomy" id="1299323"/>
    <lineage>
        <taxon>Bacteria</taxon>
        <taxon>Bacillati</taxon>
        <taxon>Actinomycetota</taxon>
        <taxon>Actinomycetes</taxon>
        <taxon>Mycobacteriales</taxon>
        <taxon>Mycobacteriaceae</taxon>
        <taxon>Mycobacteroides</taxon>
        <taxon>Mycobacteroides abscessus</taxon>
    </lineage>
</organism>
<feature type="domain" description="FAD/NAD(P)-binding" evidence="7">
    <location>
        <begin position="7"/>
        <end position="165"/>
    </location>
</feature>
<dbReference type="InterPro" id="IPR023753">
    <property type="entry name" value="FAD/NAD-binding_dom"/>
</dbReference>
<keyword evidence="4" id="KW-0274">FAD</keyword>
<feature type="region of interest" description="Disordered" evidence="6">
    <location>
        <begin position="181"/>
        <end position="204"/>
    </location>
</feature>
<evidence type="ECO:0000256" key="4">
    <source>
        <dbReference type="ARBA" id="ARBA00022827"/>
    </source>
</evidence>